<dbReference type="Pfam" id="PF00884">
    <property type="entry name" value="Sulfatase"/>
    <property type="match status" value="1"/>
</dbReference>
<evidence type="ECO:0000313" key="2">
    <source>
        <dbReference type="EMBL" id="BBO78559.1"/>
    </source>
</evidence>
<feature type="domain" description="Sulfatase N-terminal" evidence="1">
    <location>
        <begin position="2"/>
        <end position="251"/>
    </location>
</feature>
<dbReference type="PANTHER" id="PTHR43751">
    <property type="entry name" value="SULFATASE"/>
    <property type="match status" value="1"/>
</dbReference>
<gene>
    <name evidence="2" type="primary">aslA_3</name>
    <name evidence="2" type="ORF">DSCW_59760</name>
</gene>
<dbReference type="KEGG" id="dwd:DSCW_59760"/>
<dbReference type="PANTHER" id="PTHR43751:SF2">
    <property type="entry name" value="SULFATASE N-TERMINAL DOMAIN-CONTAINING PROTEIN"/>
    <property type="match status" value="1"/>
</dbReference>
<protein>
    <submittedName>
        <fullName evidence="2">Arylsulfatase</fullName>
    </submittedName>
</protein>
<dbReference type="OrthoDB" id="5500422at2"/>
<proteinExistence type="predicted"/>
<dbReference type="SUPFAM" id="SSF53649">
    <property type="entry name" value="Alkaline phosphatase-like"/>
    <property type="match status" value="1"/>
</dbReference>
<dbReference type="Gene3D" id="3.30.1120.10">
    <property type="match status" value="1"/>
</dbReference>
<dbReference type="Pfam" id="PF14707">
    <property type="entry name" value="Sulfatase_C"/>
    <property type="match status" value="1"/>
</dbReference>
<organism evidence="2 3">
    <name type="scientific">Desulfosarcina widdelii</name>
    <dbReference type="NCBI Taxonomy" id="947919"/>
    <lineage>
        <taxon>Bacteria</taxon>
        <taxon>Pseudomonadati</taxon>
        <taxon>Thermodesulfobacteriota</taxon>
        <taxon>Desulfobacteria</taxon>
        <taxon>Desulfobacterales</taxon>
        <taxon>Desulfosarcinaceae</taxon>
        <taxon>Desulfosarcina</taxon>
    </lineage>
</organism>
<dbReference type="InterPro" id="IPR000917">
    <property type="entry name" value="Sulfatase_N"/>
</dbReference>
<dbReference type="Proteomes" id="UP000427769">
    <property type="component" value="Chromosome"/>
</dbReference>
<keyword evidence="3" id="KW-1185">Reference proteome</keyword>
<dbReference type="EMBL" id="AP021875">
    <property type="protein sequence ID" value="BBO78559.1"/>
    <property type="molecule type" value="Genomic_DNA"/>
</dbReference>
<dbReference type="InterPro" id="IPR017850">
    <property type="entry name" value="Alkaline_phosphatase_core_sf"/>
</dbReference>
<name>A0A5K7ZEH8_9BACT</name>
<evidence type="ECO:0000313" key="3">
    <source>
        <dbReference type="Proteomes" id="UP000427769"/>
    </source>
</evidence>
<dbReference type="InterPro" id="IPR052701">
    <property type="entry name" value="GAG_Ulvan_Degrading_Sulfatases"/>
</dbReference>
<evidence type="ECO:0000259" key="1">
    <source>
        <dbReference type="Pfam" id="PF00884"/>
    </source>
</evidence>
<sequence length="415" mass="47634">MGYATGQFGKNHLGDRNEYLPTVHGFDEFYGNLYHLNAEEEPELPDYPKNPEFRKKYGPRGVMDCVATDKFDKTEDPRWGVVGKQFCKDTGPLTKKRMETIDDDIQARSQDFIKRQVKANKPFFVWINYTHMHFRTHTKPSSLGQAGPDQGFYHDTMIDHDKNVGAILDTLDKLGIADNTIVVYSTDNGPHMNSWPDAAMTPFRNEKTSGWEGGFRVPAMVRWPGHIKPGQVSNEIFSGMDWFPTLVAAAGDPDIADKLKKGYKAGGKKFKNHLDGYNQLPYLTGKESKGRRNTMWYFSDEFDLLAARYNNWKLHFMVQDQAGTLEIWQREFRNLRCPLFINLRMDPFERSPITSNTYWDWYINHAFLIYPLHEELGGLMATFKEFPPVQLPGSFTVDGVKKALFQLESTGTGSH</sequence>
<dbReference type="AlphaFoldDB" id="A0A5K7ZEH8"/>
<dbReference type="Gene3D" id="3.40.720.10">
    <property type="entry name" value="Alkaline Phosphatase, subunit A"/>
    <property type="match status" value="1"/>
</dbReference>
<accession>A0A5K7ZEH8</accession>
<reference evidence="2 3" key="1">
    <citation type="submission" date="2019-11" db="EMBL/GenBank/DDBJ databases">
        <title>Comparative genomics of hydrocarbon-degrading Desulfosarcina strains.</title>
        <authorList>
            <person name="Watanabe M."/>
            <person name="Kojima H."/>
            <person name="Fukui M."/>
        </authorList>
    </citation>
    <scope>NUCLEOTIDE SEQUENCE [LARGE SCALE GENOMIC DNA]</scope>
    <source>
        <strain evidence="2 3">PP31</strain>
    </source>
</reference>